<organism evidence="2 3">
    <name type="scientific">Canariomyces notabilis</name>
    <dbReference type="NCBI Taxonomy" id="2074819"/>
    <lineage>
        <taxon>Eukaryota</taxon>
        <taxon>Fungi</taxon>
        <taxon>Dikarya</taxon>
        <taxon>Ascomycota</taxon>
        <taxon>Pezizomycotina</taxon>
        <taxon>Sordariomycetes</taxon>
        <taxon>Sordariomycetidae</taxon>
        <taxon>Sordariales</taxon>
        <taxon>Chaetomiaceae</taxon>
        <taxon>Canariomyces</taxon>
    </lineage>
</organism>
<dbReference type="GeneID" id="89939048"/>
<comment type="caution">
    <text evidence="2">The sequence shown here is derived from an EMBL/GenBank/DDBJ whole genome shotgun (WGS) entry which is preliminary data.</text>
</comment>
<dbReference type="PROSITE" id="PS50405">
    <property type="entry name" value="GST_CTER"/>
    <property type="match status" value="1"/>
</dbReference>
<dbReference type="Gene3D" id="3.40.30.110">
    <property type="match status" value="2"/>
</dbReference>
<dbReference type="InterPro" id="IPR058268">
    <property type="entry name" value="DUF7962"/>
</dbReference>
<keyword evidence="3" id="KW-1185">Reference proteome</keyword>
<evidence type="ECO:0000313" key="3">
    <source>
        <dbReference type="Proteomes" id="UP001302812"/>
    </source>
</evidence>
<name>A0AAN6YUX8_9PEZI</name>
<dbReference type="InterPro" id="IPR036282">
    <property type="entry name" value="Glutathione-S-Trfase_C_sf"/>
</dbReference>
<dbReference type="SUPFAM" id="SSF47616">
    <property type="entry name" value="GST C-terminal domain-like"/>
    <property type="match status" value="1"/>
</dbReference>
<reference evidence="2" key="2">
    <citation type="submission" date="2023-05" db="EMBL/GenBank/DDBJ databases">
        <authorList>
            <consortium name="Lawrence Berkeley National Laboratory"/>
            <person name="Steindorff A."/>
            <person name="Hensen N."/>
            <person name="Bonometti L."/>
            <person name="Westerberg I."/>
            <person name="Brannstrom I.O."/>
            <person name="Guillou S."/>
            <person name="Cros-Aarteil S."/>
            <person name="Calhoun S."/>
            <person name="Haridas S."/>
            <person name="Kuo A."/>
            <person name="Mondo S."/>
            <person name="Pangilinan J."/>
            <person name="Riley R."/>
            <person name="Labutti K."/>
            <person name="Andreopoulos B."/>
            <person name="Lipzen A."/>
            <person name="Chen C."/>
            <person name="Yanf M."/>
            <person name="Daum C."/>
            <person name="Ng V."/>
            <person name="Clum A."/>
            <person name="Ohm R."/>
            <person name="Martin F."/>
            <person name="Silar P."/>
            <person name="Natvig D."/>
            <person name="Lalanne C."/>
            <person name="Gautier V."/>
            <person name="Ament-Velasquez S.L."/>
            <person name="Kruys A."/>
            <person name="Hutchinson M.I."/>
            <person name="Powell A.J."/>
            <person name="Barry K."/>
            <person name="Miller A.N."/>
            <person name="Grigoriev I.V."/>
            <person name="Debuchy R."/>
            <person name="Gladieux P."/>
            <person name="Thoren M.H."/>
            <person name="Johannesson H."/>
        </authorList>
    </citation>
    <scope>NUCLEOTIDE SEQUENCE</scope>
    <source>
        <strain evidence="2">CBS 508.74</strain>
    </source>
</reference>
<dbReference type="Pfam" id="PF13417">
    <property type="entry name" value="GST_N_3"/>
    <property type="match status" value="1"/>
</dbReference>
<gene>
    <name evidence="2" type="ORF">N656DRAFT_777990</name>
</gene>
<dbReference type="InterPro" id="IPR036249">
    <property type="entry name" value="Thioredoxin-like_sf"/>
</dbReference>
<dbReference type="Proteomes" id="UP001302812">
    <property type="component" value="Unassembled WGS sequence"/>
</dbReference>
<dbReference type="SUPFAM" id="SSF52833">
    <property type="entry name" value="Thioredoxin-like"/>
    <property type="match status" value="1"/>
</dbReference>
<feature type="domain" description="GST C-terminal" evidence="1">
    <location>
        <begin position="133"/>
        <end position="273"/>
    </location>
</feature>
<dbReference type="CDD" id="cd00570">
    <property type="entry name" value="GST_N_family"/>
    <property type="match status" value="1"/>
</dbReference>
<evidence type="ECO:0000259" key="1">
    <source>
        <dbReference type="PROSITE" id="PS50405"/>
    </source>
</evidence>
<dbReference type="InterPro" id="IPR004045">
    <property type="entry name" value="Glutathione_S-Trfase_N"/>
</dbReference>
<dbReference type="AlphaFoldDB" id="A0AAN6YUX8"/>
<dbReference type="RefSeq" id="XP_064671504.1">
    <property type="nucleotide sequence ID" value="XM_064814923.1"/>
</dbReference>
<dbReference type="Gene3D" id="1.20.1050.10">
    <property type="match status" value="1"/>
</dbReference>
<evidence type="ECO:0000313" key="2">
    <source>
        <dbReference type="EMBL" id="KAK4113934.1"/>
    </source>
</evidence>
<accession>A0AAN6YUX8</accession>
<protein>
    <recommendedName>
        <fullName evidence="1">GST C-terminal domain-containing protein</fullName>
    </recommendedName>
</protein>
<sequence length="366" mass="40852">MSNPTFPPLILYHYPFSPYARRVIWYLRLRGIPYMECIQPPILPRPDISQQLGISYRRVPILAIGRDVYLDSRLILAKLEALPFPTTVKPPLGAARGTTDLALQRLLSSLTTGSLFSHARRLLPESLPLLKDPAFQKDRADFFGESGEQTRAQQEQTNKAKENVAIKAEALHELKEAFALLETTLLDQDSDKKKKKKEWLLGGDAPSLADIEAVWVLHWMATLQGGNGEPAMDPAHISRDRFPAVYAWIDRFHAAVRSAGAANKHQEQKMTGEEAARLIKQQAGEGVEVEVEVDETEPLVKAFGFKRGDSVEVWPVDFGSNHRDRGRLVGLKADEIVWETEGAGVRVHAPRSGFRVRPAGWGPTSL</sequence>
<dbReference type="InterPro" id="IPR010987">
    <property type="entry name" value="Glutathione-S-Trfase_C-like"/>
</dbReference>
<dbReference type="EMBL" id="MU853338">
    <property type="protein sequence ID" value="KAK4113934.1"/>
    <property type="molecule type" value="Genomic_DNA"/>
</dbReference>
<reference evidence="2" key="1">
    <citation type="journal article" date="2023" name="Mol. Phylogenet. Evol.">
        <title>Genome-scale phylogeny and comparative genomics of the fungal order Sordariales.</title>
        <authorList>
            <person name="Hensen N."/>
            <person name="Bonometti L."/>
            <person name="Westerberg I."/>
            <person name="Brannstrom I.O."/>
            <person name="Guillou S."/>
            <person name="Cros-Aarteil S."/>
            <person name="Calhoun S."/>
            <person name="Haridas S."/>
            <person name="Kuo A."/>
            <person name="Mondo S."/>
            <person name="Pangilinan J."/>
            <person name="Riley R."/>
            <person name="LaButti K."/>
            <person name="Andreopoulos B."/>
            <person name="Lipzen A."/>
            <person name="Chen C."/>
            <person name="Yan M."/>
            <person name="Daum C."/>
            <person name="Ng V."/>
            <person name="Clum A."/>
            <person name="Steindorff A."/>
            <person name="Ohm R.A."/>
            <person name="Martin F."/>
            <person name="Silar P."/>
            <person name="Natvig D.O."/>
            <person name="Lalanne C."/>
            <person name="Gautier V."/>
            <person name="Ament-Velasquez S.L."/>
            <person name="Kruys A."/>
            <person name="Hutchinson M.I."/>
            <person name="Powell A.J."/>
            <person name="Barry K."/>
            <person name="Miller A.N."/>
            <person name="Grigoriev I.V."/>
            <person name="Debuchy R."/>
            <person name="Gladieux P."/>
            <person name="Hiltunen Thoren M."/>
            <person name="Johannesson H."/>
        </authorList>
    </citation>
    <scope>NUCLEOTIDE SEQUENCE</scope>
    <source>
        <strain evidence="2">CBS 508.74</strain>
    </source>
</reference>
<dbReference type="PANTHER" id="PTHR43968">
    <property type="match status" value="1"/>
</dbReference>
<dbReference type="Pfam" id="PF25907">
    <property type="entry name" value="DUF7962"/>
    <property type="match status" value="1"/>
</dbReference>
<dbReference type="PANTHER" id="PTHR43968:SF6">
    <property type="entry name" value="GLUTATHIONE S-TRANSFERASE OMEGA"/>
    <property type="match status" value="1"/>
</dbReference>
<dbReference type="GO" id="GO:0005737">
    <property type="term" value="C:cytoplasm"/>
    <property type="evidence" value="ECO:0007669"/>
    <property type="project" value="TreeGrafter"/>
</dbReference>
<proteinExistence type="predicted"/>
<dbReference type="InterPro" id="IPR050983">
    <property type="entry name" value="GST_Omega/HSP26"/>
</dbReference>